<organism evidence="6 7">
    <name type="scientific">Alishewanella tabrizica</name>
    <dbReference type="NCBI Taxonomy" id="671278"/>
    <lineage>
        <taxon>Bacteria</taxon>
        <taxon>Pseudomonadati</taxon>
        <taxon>Pseudomonadota</taxon>
        <taxon>Gammaproteobacteria</taxon>
        <taxon>Alteromonadales</taxon>
        <taxon>Alteromonadaceae</taxon>
        <taxon>Alishewanella</taxon>
    </lineage>
</organism>
<dbReference type="EMBL" id="BMYR01000013">
    <property type="protein sequence ID" value="GGW70928.1"/>
    <property type="molecule type" value="Genomic_DNA"/>
</dbReference>
<keyword evidence="3" id="KW-1133">Transmembrane helix</keyword>
<reference evidence="7" key="1">
    <citation type="journal article" date="2019" name="Int. J. Syst. Evol. Microbiol.">
        <title>The Global Catalogue of Microorganisms (GCM) 10K type strain sequencing project: providing services to taxonomists for standard genome sequencing and annotation.</title>
        <authorList>
            <consortium name="The Broad Institute Genomics Platform"/>
            <consortium name="The Broad Institute Genome Sequencing Center for Infectious Disease"/>
            <person name="Wu L."/>
            <person name="Ma J."/>
        </authorList>
    </citation>
    <scope>NUCLEOTIDE SEQUENCE [LARGE SCALE GENOMIC DNA]</scope>
    <source>
        <strain evidence="7">KCTC 23723</strain>
    </source>
</reference>
<sequence length="1265" mass="137481">MLWGKWLNRVLVWPLLFVFLWLSVLLFTQPGLRLSVWLADHFVDELTIGHSEGAWLTGITLSDIHFQNASIDAQIDQLHFRLQKRCLIQFRLCIPELALRGNRITVASASQPVDAEIETSVAEQTTSVAEETTSVNPSSSLTSPKLLFPIPLRIEKLIIEEAAIILPEQQLAWQHLSIGVVAWGNRLQLSSGRWQDLHVTLAPSANTESPDFTEYRALALPQLRLPLSVYLDDFQLNDLRFQQGELTETLAALTLSAQLSPTQIRLLDATVRHHLGTAQLAANIALTPSFPLTAELNLALSQAESLGELAGQQAQLQLAGDLSKLQLTLNTIGPINANLAAELALLTDDLPLSLTLQSEQLYWPLTQPRYQLAATRVTVAGTLSELAIELNSQFTGDALPDTQIQLSSRWQHWQQRAELTALRLSTLGGDIEANGHLVLHPILSWQLALALNAIQPGITWPEYPGSITGKVETSGSQDANGLITLAIPQLQFAGKLRELPFNLAGSLDVQGQPAQANWQVATPGLTLSHGKNNLTVSGQLAEEWQLDGNINLPELAASYPALRGAVQGKVTLRGPALTPDINLNLEVARLAYADMRLRQATLAANIALASPIKSEIRLTAQQGRWQQQRLQNLELALTGTELAHQLDIKVTADALSATLSLEGALQNRQQWQGALNTVLLQTPVGEWQLQAPIPLTADLPTQQLSVGQHCWQQAPATLCLTESTTLSAATGAIKMALTEYPLAQLNSVLPLNTTVQGDLALQLTAAWQANMAPTITLDVNSEQGSITQQFDVPVNLAWSALRLNNTMAQHQLRSKLTVNISDSGTLTAQALVSDLNAADKPLRAEITLDDLTLTFLRPLLDEYSELAGTLSSQLSLNGTLANPTVQGELKLAALKVRGKLAPTDIEQADLIINFIGAQALLAGQVKTPEGFITLSGNANWQELENWRAALQIQGDELKLQIPQAELYVKPDLQIAAQPGRSRITGTVSIPRATITIDSLPQNAVGISSDHILLNRRLEAITEEQANNVAIETDIRVQLGDRVNLSAFGLKTRLNGELRVQQQQINPTVRGEVSLRDGTFRAYGQDLLIRQGKMTFSGPADQPFLNVEAIRNPANMEDDVIAGIRVTGPADEPVISIFSEPSKPQANALSYLIMGRNLDSESGSTANSVTTSLIGMSIASSGKLVGEIGEAFGVSDLTLDTEGAGDNSQVTVSGYLTRDLQLKYGIGIFQPIGQFTLRYRLMRSLFLEAVSGMDNAVDLLYKFEFD</sequence>
<dbReference type="PANTHER" id="PTHR36985">
    <property type="entry name" value="TRANSLOCATION AND ASSEMBLY MODULE SUBUNIT TAMB"/>
    <property type="match status" value="1"/>
</dbReference>
<evidence type="ECO:0000256" key="2">
    <source>
        <dbReference type="ARBA" id="ARBA00022692"/>
    </source>
</evidence>
<keyword evidence="2" id="KW-0812">Transmembrane</keyword>
<evidence type="ECO:0000259" key="5">
    <source>
        <dbReference type="Pfam" id="PF04357"/>
    </source>
</evidence>
<dbReference type="InterPro" id="IPR007452">
    <property type="entry name" value="TamB_C"/>
</dbReference>
<evidence type="ECO:0000256" key="3">
    <source>
        <dbReference type="ARBA" id="ARBA00022989"/>
    </source>
</evidence>
<keyword evidence="4" id="KW-0472">Membrane</keyword>
<accession>A0ABQ2WS33</accession>
<dbReference type="PANTHER" id="PTHR36985:SF1">
    <property type="entry name" value="TRANSLOCATION AND ASSEMBLY MODULE SUBUNIT TAMB"/>
    <property type="match status" value="1"/>
</dbReference>
<gene>
    <name evidence="6" type="ORF">GCM10008111_28790</name>
</gene>
<comment type="subcellular location">
    <subcellularLocation>
        <location evidence="1">Membrane</location>
        <topology evidence="1">Single-pass membrane protein</topology>
    </subcellularLocation>
</comment>
<evidence type="ECO:0000313" key="6">
    <source>
        <dbReference type="EMBL" id="GGW70928.1"/>
    </source>
</evidence>
<proteinExistence type="predicted"/>
<comment type="caution">
    <text evidence="6">The sequence shown here is derived from an EMBL/GenBank/DDBJ whole genome shotgun (WGS) entry which is preliminary data.</text>
</comment>
<evidence type="ECO:0000313" key="7">
    <source>
        <dbReference type="Proteomes" id="UP000634667"/>
    </source>
</evidence>
<keyword evidence="7" id="KW-1185">Reference proteome</keyword>
<feature type="domain" description="Translocation and assembly module TamB C-terminal" evidence="5">
    <location>
        <begin position="929"/>
        <end position="1264"/>
    </location>
</feature>
<protein>
    <submittedName>
        <fullName evidence="6">DUF490 domain-containing protein</fullName>
    </submittedName>
</protein>
<dbReference type="Pfam" id="PF04357">
    <property type="entry name" value="TamB"/>
    <property type="match status" value="1"/>
</dbReference>
<name>A0ABQ2WS33_9ALTE</name>
<dbReference type="Proteomes" id="UP000634667">
    <property type="component" value="Unassembled WGS sequence"/>
</dbReference>
<evidence type="ECO:0000256" key="4">
    <source>
        <dbReference type="ARBA" id="ARBA00023136"/>
    </source>
</evidence>
<evidence type="ECO:0000256" key="1">
    <source>
        <dbReference type="ARBA" id="ARBA00004167"/>
    </source>
</evidence>